<protein>
    <recommendedName>
        <fullName evidence="5">Peptidase S8/S53 domain-containing protein</fullName>
    </recommendedName>
</protein>
<dbReference type="SUPFAM" id="SSF52743">
    <property type="entry name" value="Subtilisin-like"/>
    <property type="match status" value="1"/>
</dbReference>
<dbReference type="GO" id="GO:0006508">
    <property type="term" value="P:proteolysis"/>
    <property type="evidence" value="ECO:0007669"/>
    <property type="project" value="UniProtKB-KW"/>
</dbReference>
<dbReference type="InterPro" id="IPR036852">
    <property type="entry name" value="Peptidase_S8/S53_dom_sf"/>
</dbReference>
<evidence type="ECO:0000256" key="1">
    <source>
        <dbReference type="ARBA" id="ARBA00011073"/>
    </source>
</evidence>
<gene>
    <name evidence="6" type="ORF">ENS15_02760</name>
</gene>
<evidence type="ECO:0000313" key="6">
    <source>
        <dbReference type="EMBL" id="HFK23559.1"/>
    </source>
</evidence>
<dbReference type="Pfam" id="PF00082">
    <property type="entry name" value="Peptidase_S8"/>
    <property type="match status" value="1"/>
</dbReference>
<keyword evidence="3" id="KW-0378">Hydrolase</keyword>
<dbReference type="Gene3D" id="3.40.50.200">
    <property type="entry name" value="Peptidase S8/S53 domain"/>
    <property type="match status" value="1"/>
</dbReference>
<proteinExistence type="inferred from homology"/>
<dbReference type="AlphaFoldDB" id="A0A7C3N6G5"/>
<keyword evidence="4" id="KW-0720">Serine protease</keyword>
<evidence type="ECO:0000259" key="5">
    <source>
        <dbReference type="Pfam" id="PF00082"/>
    </source>
</evidence>
<organism evidence="6">
    <name type="scientific">candidate division WOR-3 bacterium</name>
    <dbReference type="NCBI Taxonomy" id="2052148"/>
    <lineage>
        <taxon>Bacteria</taxon>
        <taxon>Bacteria division WOR-3</taxon>
    </lineage>
</organism>
<accession>A0A7C3N6G5</accession>
<evidence type="ECO:0000256" key="4">
    <source>
        <dbReference type="ARBA" id="ARBA00022825"/>
    </source>
</evidence>
<dbReference type="InterPro" id="IPR000209">
    <property type="entry name" value="Peptidase_S8/S53_dom"/>
</dbReference>
<name>A0A7C3N6G5_UNCW3</name>
<comment type="similarity">
    <text evidence="1">Belongs to the peptidase S8 family.</text>
</comment>
<dbReference type="EMBL" id="DSTT01000003">
    <property type="protein sequence ID" value="HFK23559.1"/>
    <property type="molecule type" value="Genomic_DNA"/>
</dbReference>
<dbReference type="Gene3D" id="2.60.120.1290">
    <property type="match status" value="1"/>
</dbReference>
<comment type="caution">
    <text evidence="6">The sequence shown here is derived from an EMBL/GenBank/DDBJ whole genome shotgun (WGS) entry which is preliminary data.</text>
</comment>
<sequence length="720" mass="82634">MKKIFRFLPFIIFLNILGINLDKIDPTILSYFSEDLGKKFYLKENFVKFNIDHFEDETILSYDFYLKRNSKEFLPVILKGDVERLKDFLSQSVKITDSIITGYIDFSTLKEISDSNFLIFCEISKPVFQSSDSAAYLTRISQMVGMGYDGDGVNIGFIDDGFLPSLPIFKKDNISKFKLIWNQKSFSSSPPQNFGYGEEVDSFEVLNYTNIDDIKGHGTSLLSILSSESYFHEGLIKKSKIVAVNTYLNTKNLLDGIKYIVDRCEYFEKPFVLFMPLNYFWGLHSGEDLFEDGIKKLFPLTSLKRGISVPAGNLGNMKLYSKVYDNFLAKDEDLFSNSSVLFLTDSSKSFDLDISCKDDLSLRFFVVSDGNLFISEWIDLKENPVFNFSERDFFLGFGYNKDKNSSHLLFEHQSKNYLGIQIFKTDKENPVEFFIARGGTFVKPSYENFYDGERKKTLCSPASIENVITSGSYLSRRNTYVFVSEDTLFTISSFNSKDDDILKPDIYSPGKYILSYRVGNDGISYKDSFGFFLGTSYSSIFTGVALVQLLQADSNLNVKQLYELIKKGADVVSTGYFDQITGYGFLNVFRSLKSQSVRKNEILFRVEKKKNYVKIFLNDLKYTIVDCYNITTSNYTEVFKNFAIDKKPKIGKNKYILKILNELGEKEEMMVDIDFSTNISISNKGYLFDLTGRDVLGSKIKKGIYFEILEGKKFKKIVKF</sequence>
<dbReference type="InterPro" id="IPR050131">
    <property type="entry name" value="Peptidase_S8_subtilisin-like"/>
</dbReference>
<evidence type="ECO:0000256" key="3">
    <source>
        <dbReference type="ARBA" id="ARBA00022801"/>
    </source>
</evidence>
<dbReference type="GO" id="GO:0004252">
    <property type="term" value="F:serine-type endopeptidase activity"/>
    <property type="evidence" value="ECO:0007669"/>
    <property type="project" value="InterPro"/>
</dbReference>
<reference evidence="6" key="1">
    <citation type="journal article" date="2020" name="mSystems">
        <title>Genome- and Community-Level Interaction Insights into Carbon Utilization and Element Cycling Functions of Hydrothermarchaeota in Hydrothermal Sediment.</title>
        <authorList>
            <person name="Zhou Z."/>
            <person name="Liu Y."/>
            <person name="Xu W."/>
            <person name="Pan J."/>
            <person name="Luo Z.H."/>
            <person name="Li M."/>
        </authorList>
    </citation>
    <scope>NUCLEOTIDE SEQUENCE [LARGE SCALE GENOMIC DNA]</scope>
    <source>
        <strain evidence="6">SpSt-464</strain>
    </source>
</reference>
<dbReference type="PANTHER" id="PTHR43806:SF11">
    <property type="entry name" value="CEREVISIN-RELATED"/>
    <property type="match status" value="1"/>
</dbReference>
<evidence type="ECO:0000256" key="2">
    <source>
        <dbReference type="ARBA" id="ARBA00022670"/>
    </source>
</evidence>
<dbReference type="PANTHER" id="PTHR43806">
    <property type="entry name" value="PEPTIDASE S8"/>
    <property type="match status" value="1"/>
</dbReference>
<keyword evidence="2" id="KW-0645">Protease</keyword>
<feature type="domain" description="Peptidase S8/S53" evidence="5">
    <location>
        <begin position="450"/>
        <end position="584"/>
    </location>
</feature>